<comment type="caution">
    <text evidence="25">The sequence shown here is derived from an EMBL/GenBank/DDBJ whole genome shotgun (WGS) entry which is preliminary data.</text>
</comment>
<evidence type="ECO:0000313" key="25">
    <source>
        <dbReference type="EMBL" id="TNC52506.1"/>
    </source>
</evidence>
<keyword evidence="10" id="KW-0808">Transferase</keyword>
<dbReference type="Proteomes" id="UP000305887">
    <property type="component" value="Unassembled WGS sequence"/>
</dbReference>
<keyword evidence="5" id="KW-0600">Photoreceptor protein</keyword>
<evidence type="ECO:0000256" key="9">
    <source>
        <dbReference type="ARBA" id="ARBA00022643"/>
    </source>
</evidence>
<dbReference type="AlphaFoldDB" id="A0A5C4N4H5"/>
<dbReference type="RefSeq" id="WP_139075190.1">
    <property type="nucleotide sequence ID" value="NZ_VDFU01000002.1"/>
</dbReference>
<sequence length="968" mass="101209">MTEAAAKARAESELEASLILLVAGVYFAASLLSLLFVERVGGVAALWPAAGVGLALFLRLPRSRWASCALGVIIGNIGANLLAGASLSASVGFALVNVVEPMAAALLLGALLGKAATRPTSLREVVLFASAPLALVYAPAALIGAAVTSPGLGNALPPWELWRVWFLADAMGMAAITPLILAVWSGPELPSRAPAQICEGVLTICLLTAATALAFDLVGTRDAIPDAFALALLMALLPLALLRLPRCGSALIAAVVAGGALWGTGHGHGPFVMPNVAAADRLLAAQLFGGIVVLLSLGIGAAGPSGARAKHRPSARGGPVEPSSPVLRPGDMRQRALAIALLGVGYYALAEFGQIWSSYQGSASPVWPAAGVAYLGVLLLGGWACPAIALGCWAVLATSGISGGAALAIASGSAFAAFLSAEMGRQWLRQPFGVEASDDLGRLMAIFVLGAGLSATVGTIALTWADPLALSLAASVWFNWWVGDVIGLLTVVPLVLWGRALPARWRSAAGHPDCVILAVLCVAAVALGLWLNARTGVYHFVLPGFVMAAVVFQRAGAALAGVVVAAGTLAIVTATAPAATLGAETAKSQLFVLVVLATVYLVATLLSERDLAQALRAAEAEAQKAAVRAREAEARMRRVLSGANAGCWQVRLDPFAIFWDEGWRDLYGFDPDEEPSQGAWLARLHPEDRLRIETELRNPWDDGIDTCVREFRVFHPQRGERWIHDRMQVERDAGGRPVAYGGLVLDVTDRRKAEAQVQLLLSEVNHRSKNLLAVVQAVARQTAARSGPEDFAHRFAERLASLSASHDLLVEHRWQGIDLAELIRSQLAHFADLVGQRVLLSGPPLFLAPAAAQAIGMALHELATNAGKYGALSNDVGRVQVRWEVRGGADDPQVHLSWREEGGPPVTPPDQQGFGSTVMVRMVEASLGGMARLAYAPEGVSWYAEAPASQVLGTPPQVSAAADPVGGH</sequence>
<evidence type="ECO:0000256" key="15">
    <source>
        <dbReference type="ARBA" id="ARBA00022840"/>
    </source>
</evidence>
<dbReference type="InterPro" id="IPR000700">
    <property type="entry name" value="PAS-assoc_C"/>
</dbReference>
<dbReference type="Gene3D" id="2.10.70.100">
    <property type="match status" value="1"/>
</dbReference>
<dbReference type="CDD" id="cd00130">
    <property type="entry name" value="PAS"/>
    <property type="match status" value="1"/>
</dbReference>
<dbReference type="InterPro" id="IPR001610">
    <property type="entry name" value="PAC"/>
</dbReference>
<evidence type="ECO:0000256" key="6">
    <source>
        <dbReference type="ARBA" id="ARBA00022553"/>
    </source>
</evidence>
<feature type="transmembrane region" description="Helical" evidence="22">
    <location>
        <begin position="125"/>
        <end position="144"/>
    </location>
</feature>
<keyword evidence="11 22" id="KW-0812">Transmembrane</keyword>
<evidence type="ECO:0000256" key="1">
    <source>
        <dbReference type="ARBA" id="ARBA00000085"/>
    </source>
</evidence>
<dbReference type="SMART" id="SM00086">
    <property type="entry name" value="PAC"/>
    <property type="match status" value="1"/>
</dbReference>
<feature type="transmembrane region" description="Helical" evidence="22">
    <location>
        <begin position="536"/>
        <end position="552"/>
    </location>
</feature>
<evidence type="ECO:0000256" key="16">
    <source>
        <dbReference type="ARBA" id="ARBA00022989"/>
    </source>
</evidence>
<feature type="region of interest" description="Disordered" evidence="21">
    <location>
        <begin position="308"/>
        <end position="328"/>
    </location>
</feature>
<keyword evidence="12" id="KW-0677">Repeat</keyword>
<keyword evidence="20" id="KW-0675">Receptor</keyword>
<evidence type="ECO:0000256" key="3">
    <source>
        <dbReference type="ARBA" id="ARBA00012438"/>
    </source>
</evidence>
<feature type="transmembrane region" description="Helical" evidence="22">
    <location>
        <begin position="372"/>
        <end position="396"/>
    </location>
</feature>
<dbReference type="SUPFAM" id="SSF55785">
    <property type="entry name" value="PYP-like sensor domain (PAS domain)"/>
    <property type="match status" value="1"/>
</dbReference>
<reference evidence="25 26" key="1">
    <citation type="submission" date="2019-06" db="EMBL/GenBank/DDBJ databases">
        <title>YIM 131921 draft genome.</title>
        <authorList>
            <person name="Jiang L."/>
        </authorList>
    </citation>
    <scope>NUCLEOTIDE SEQUENCE [LARGE SCALE GENOMIC DNA]</scope>
    <source>
        <strain evidence="25 26">YIM 131921</strain>
    </source>
</reference>
<dbReference type="InterPro" id="IPR035965">
    <property type="entry name" value="PAS-like_dom_sf"/>
</dbReference>
<keyword evidence="14" id="KW-0418">Kinase</keyword>
<dbReference type="InterPro" id="IPR000014">
    <property type="entry name" value="PAS"/>
</dbReference>
<evidence type="ECO:0000256" key="4">
    <source>
        <dbReference type="ARBA" id="ARBA00022475"/>
    </source>
</evidence>
<dbReference type="GO" id="GO:0005886">
    <property type="term" value="C:plasma membrane"/>
    <property type="evidence" value="ECO:0007669"/>
    <property type="project" value="UniProtKB-SubCell"/>
</dbReference>
<evidence type="ECO:0000256" key="19">
    <source>
        <dbReference type="ARBA" id="ARBA00023136"/>
    </source>
</evidence>
<feature type="transmembrane region" description="Helical" evidence="22">
    <location>
        <begin position="227"/>
        <end position="244"/>
    </location>
</feature>
<keyword evidence="7" id="KW-0716">Sensory transduction</keyword>
<feature type="transmembrane region" description="Helical" evidence="22">
    <location>
        <begin position="402"/>
        <end position="421"/>
    </location>
</feature>
<evidence type="ECO:0000256" key="11">
    <source>
        <dbReference type="ARBA" id="ARBA00022692"/>
    </source>
</evidence>
<evidence type="ECO:0000256" key="18">
    <source>
        <dbReference type="ARBA" id="ARBA00023026"/>
    </source>
</evidence>
<dbReference type="Pfam" id="PF08447">
    <property type="entry name" value="PAS_3"/>
    <property type="match status" value="1"/>
</dbReference>
<name>A0A5C4N4H5_9RHOB</name>
<evidence type="ECO:0000256" key="7">
    <source>
        <dbReference type="ARBA" id="ARBA00022606"/>
    </source>
</evidence>
<comment type="subcellular location">
    <subcellularLocation>
        <location evidence="2">Cell membrane</location>
        <topology evidence="2">Multi-pass membrane protein</topology>
    </subcellularLocation>
</comment>
<dbReference type="OrthoDB" id="9816309at2"/>
<protein>
    <recommendedName>
        <fullName evidence="3">histidine kinase</fullName>
        <ecNumber evidence="3">2.7.13.3</ecNumber>
    </recommendedName>
</protein>
<gene>
    <name evidence="25" type="ORF">FHG66_02960</name>
</gene>
<organism evidence="25 26">
    <name type="scientific">Rubellimicrobium rubrum</name>
    <dbReference type="NCBI Taxonomy" id="2585369"/>
    <lineage>
        <taxon>Bacteria</taxon>
        <taxon>Pseudomonadati</taxon>
        <taxon>Pseudomonadota</taxon>
        <taxon>Alphaproteobacteria</taxon>
        <taxon>Rhodobacterales</taxon>
        <taxon>Roseobacteraceae</taxon>
        <taxon>Rubellimicrobium</taxon>
    </lineage>
</organism>
<evidence type="ECO:0000256" key="21">
    <source>
        <dbReference type="SAM" id="MobiDB-lite"/>
    </source>
</evidence>
<feature type="transmembrane region" description="Helical" evidence="22">
    <location>
        <begin position="65"/>
        <end position="85"/>
    </location>
</feature>
<dbReference type="InterPro" id="IPR013655">
    <property type="entry name" value="PAS_fold_3"/>
</dbReference>
<evidence type="ECO:0000256" key="5">
    <source>
        <dbReference type="ARBA" id="ARBA00022543"/>
    </source>
</evidence>
<dbReference type="EMBL" id="VDFU01000002">
    <property type="protein sequence ID" value="TNC52506.1"/>
    <property type="molecule type" value="Genomic_DNA"/>
</dbReference>
<dbReference type="PANTHER" id="PTHR41523:SF7">
    <property type="entry name" value="HISTIDINE KINASE"/>
    <property type="match status" value="1"/>
</dbReference>
<keyword evidence="9" id="KW-0288">FMN</keyword>
<keyword evidence="17" id="KW-0157">Chromophore</keyword>
<dbReference type="Pfam" id="PF07536">
    <property type="entry name" value="HWE_HK"/>
    <property type="match status" value="1"/>
</dbReference>
<comment type="catalytic activity">
    <reaction evidence="1">
        <text>ATP + protein L-histidine = ADP + protein N-phospho-L-histidine.</text>
        <dbReference type="EC" id="2.7.13.3"/>
    </reaction>
</comment>
<keyword evidence="4" id="KW-1003">Cell membrane</keyword>
<dbReference type="PROSITE" id="PS50112">
    <property type="entry name" value="PAS"/>
    <property type="match status" value="1"/>
</dbReference>
<dbReference type="Gene3D" id="3.30.565.10">
    <property type="entry name" value="Histidine kinase-like ATPase, C-terminal domain"/>
    <property type="match status" value="1"/>
</dbReference>
<dbReference type="InterPro" id="IPR036890">
    <property type="entry name" value="HATPase_C_sf"/>
</dbReference>
<evidence type="ECO:0000313" key="26">
    <source>
        <dbReference type="Proteomes" id="UP000305887"/>
    </source>
</evidence>
<keyword evidence="16 22" id="KW-1133">Transmembrane helix</keyword>
<evidence type="ECO:0000256" key="13">
    <source>
        <dbReference type="ARBA" id="ARBA00022741"/>
    </source>
</evidence>
<keyword evidence="19 22" id="KW-0472">Membrane</keyword>
<keyword evidence="26" id="KW-1185">Reference proteome</keyword>
<dbReference type="SMART" id="SM00911">
    <property type="entry name" value="HWE_HK"/>
    <property type="match status" value="1"/>
</dbReference>
<evidence type="ECO:0000259" key="24">
    <source>
        <dbReference type="PROSITE" id="PS50113"/>
    </source>
</evidence>
<evidence type="ECO:0000256" key="20">
    <source>
        <dbReference type="ARBA" id="ARBA00023170"/>
    </source>
</evidence>
<keyword evidence="6" id="KW-0597">Phosphoprotein</keyword>
<proteinExistence type="predicted"/>
<accession>A0A5C4N4H5</accession>
<feature type="domain" description="PAC" evidence="24">
    <location>
        <begin position="707"/>
        <end position="759"/>
    </location>
</feature>
<evidence type="ECO:0000259" key="23">
    <source>
        <dbReference type="PROSITE" id="PS50112"/>
    </source>
</evidence>
<keyword evidence="18" id="KW-0843">Virulence</keyword>
<feature type="transmembrane region" description="Helical" evidence="22">
    <location>
        <begin position="509"/>
        <end position="530"/>
    </location>
</feature>
<feature type="transmembrane region" description="Helical" evidence="22">
    <location>
        <begin position="251"/>
        <end position="271"/>
    </location>
</feature>
<evidence type="ECO:0000256" key="8">
    <source>
        <dbReference type="ARBA" id="ARBA00022630"/>
    </source>
</evidence>
<feature type="transmembrane region" description="Helical" evidence="22">
    <location>
        <begin position="197"/>
        <end position="215"/>
    </location>
</feature>
<evidence type="ECO:0000256" key="2">
    <source>
        <dbReference type="ARBA" id="ARBA00004651"/>
    </source>
</evidence>
<dbReference type="InterPro" id="IPR007895">
    <property type="entry name" value="MASE1"/>
</dbReference>
<feature type="transmembrane region" description="Helical" evidence="22">
    <location>
        <begin position="164"/>
        <end position="185"/>
    </location>
</feature>
<keyword evidence="13" id="KW-0547">Nucleotide-binding</keyword>
<evidence type="ECO:0000256" key="22">
    <source>
        <dbReference type="SAM" id="Phobius"/>
    </source>
</evidence>
<evidence type="ECO:0000256" key="12">
    <source>
        <dbReference type="ARBA" id="ARBA00022737"/>
    </source>
</evidence>
<dbReference type="GO" id="GO:0004673">
    <property type="term" value="F:protein histidine kinase activity"/>
    <property type="evidence" value="ECO:0007669"/>
    <property type="project" value="UniProtKB-EC"/>
</dbReference>
<feature type="transmembrane region" description="Helical" evidence="22">
    <location>
        <begin position="91"/>
        <end position="113"/>
    </location>
</feature>
<dbReference type="Gene3D" id="3.30.450.20">
    <property type="entry name" value="PAS domain"/>
    <property type="match status" value="1"/>
</dbReference>
<feature type="transmembrane region" description="Helical" evidence="22">
    <location>
        <begin position="588"/>
        <end position="606"/>
    </location>
</feature>
<feature type="transmembrane region" description="Helical" evidence="22">
    <location>
        <begin position="559"/>
        <end position="582"/>
    </location>
</feature>
<dbReference type="PANTHER" id="PTHR41523">
    <property type="entry name" value="TWO-COMPONENT SYSTEM SENSOR PROTEIN"/>
    <property type="match status" value="1"/>
</dbReference>
<keyword evidence="8" id="KW-0285">Flavoprotein</keyword>
<evidence type="ECO:0000256" key="10">
    <source>
        <dbReference type="ARBA" id="ARBA00022679"/>
    </source>
</evidence>
<dbReference type="EC" id="2.7.13.3" evidence="3"/>
<dbReference type="PROSITE" id="PS50113">
    <property type="entry name" value="PAC"/>
    <property type="match status" value="1"/>
</dbReference>
<evidence type="ECO:0000256" key="14">
    <source>
        <dbReference type="ARBA" id="ARBA00022777"/>
    </source>
</evidence>
<feature type="transmembrane region" description="Helical" evidence="22">
    <location>
        <begin position="442"/>
        <end position="465"/>
    </location>
</feature>
<feature type="transmembrane region" description="Helical" evidence="22">
    <location>
        <begin position="283"/>
        <end position="302"/>
    </location>
</feature>
<feature type="domain" description="PAS" evidence="23">
    <location>
        <begin position="632"/>
        <end position="703"/>
    </location>
</feature>
<evidence type="ECO:0000256" key="17">
    <source>
        <dbReference type="ARBA" id="ARBA00022991"/>
    </source>
</evidence>
<dbReference type="InterPro" id="IPR011102">
    <property type="entry name" value="Sig_transdc_His_kinase_HWE"/>
</dbReference>
<dbReference type="Pfam" id="PF05231">
    <property type="entry name" value="MASE1"/>
    <property type="match status" value="2"/>
</dbReference>
<dbReference type="GO" id="GO:0005524">
    <property type="term" value="F:ATP binding"/>
    <property type="evidence" value="ECO:0007669"/>
    <property type="project" value="UniProtKB-KW"/>
</dbReference>
<dbReference type="GO" id="GO:0009881">
    <property type="term" value="F:photoreceptor activity"/>
    <property type="evidence" value="ECO:0007669"/>
    <property type="project" value="UniProtKB-KW"/>
</dbReference>
<feature type="transmembrane region" description="Helical" evidence="22">
    <location>
        <begin position="16"/>
        <end position="36"/>
    </location>
</feature>
<feature type="transmembrane region" description="Helical" evidence="22">
    <location>
        <begin position="477"/>
        <end position="497"/>
    </location>
</feature>
<feature type="transmembrane region" description="Helical" evidence="22">
    <location>
        <begin position="42"/>
        <end position="58"/>
    </location>
</feature>
<keyword evidence="15" id="KW-0067">ATP-binding</keyword>